<reference evidence="1" key="1">
    <citation type="submission" date="2018-05" db="EMBL/GenBank/DDBJ databases">
        <authorList>
            <person name="Lanie J.A."/>
            <person name="Ng W.-L."/>
            <person name="Kazmierczak K.M."/>
            <person name="Andrzejewski T.M."/>
            <person name="Davidsen T.M."/>
            <person name="Wayne K.J."/>
            <person name="Tettelin H."/>
            <person name="Glass J.I."/>
            <person name="Rusch D."/>
            <person name="Podicherti R."/>
            <person name="Tsui H.-C.T."/>
            <person name="Winkler M.E."/>
        </authorList>
    </citation>
    <scope>NUCLEOTIDE SEQUENCE</scope>
</reference>
<gene>
    <name evidence="1" type="ORF">METZ01_LOCUS210449</name>
</gene>
<sequence>MSLKKILSLSLLSFILIGSSNADYGDGINAYAEGDYQGAILEWLQVAEQGDARAQYNVAWMYAKGQGTAQDFQEAANWYEKSADQGYVDAQFNLGNLYLRGSGVTQNDYLAFSWFIKAAEQGDAPAQYNLGRMYLLGKGSDKNILEARFWMKLAIENDDEYIRILAQEVWDEYKLGSY</sequence>
<dbReference type="InterPro" id="IPR006597">
    <property type="entry name" value="Sel1-like"/>
</dbReference>
<dbReference type="PANTHER" id="PTHR45011">
    <property type="entry name" value="DAP3-BINDING CELL DEATH ENHANCER 1"/>
    <property type="match status" value="1"/>
</dbReference>
<dbReference type="InterPro" id="IPR052748">
    <property type="entry name" value="ISR_Activator"/>
</dbReference>
<evidence type="ECO:0008006" key="2">
    <source>
        <dbReference type="Google" id="ProtNLM"/>
    </source>
</evidence>
<dbReference type="PANTHER" id="PTHR45011:SF1">
    <property type="entry name" value="DAP3-BINDING CELL DEATH ENHANCER 1"/>
    <property type="match status" value="1"/>
</dbReference>
<dbReference type="SUPFAM" id="SSF81901">
    <property type="entry name" value="HCP-like"/>
    <property type="match status" value="1"/>
</dbReference>
<dbReference type="Pfam" id="PF08238">
    <property type="entry name" value="Sel1"/>
    <property type="match status" value="3"/>
</dbReference>
<dbReference type="SMART" id="SM00671">
    <property type="entry name" value="SEL1"/>
    <property type="match status" value="3"/>
</dbReference>
<organism evidence="1">
    <name type="scientific">marine metagenome</name>
    <dbReference type="NCBI Taxonomy" id="408172"/>
    <lineage>
        <taxon>unclassified sequences</taxon>
        <taxon>metagenomes</taxon>
        <taxon>ecological metagenomes</taxon>
    </lineage>
</organism>
<dbReference type="AlphaFoldDB" id="A0A382F4I5"/>
<dbReference type="Gene3D" id="1.25.40.10">
    <property type="entry name" value="Tetratricopeptide repeat domain"/>
    <property type="match status" value="1"/>
</dbReference>
<dbReference type="InterPro" id="IPR011990">
    <property type="entry name" value="TPR-like_helical_dom_sf"/>
</dbReference>
<name>A0A382F4I5_9ZZZZ</name>
<protein>
    <recommendedName>
        <fullName evidence="2">Sel1 repeat family protein</fullName>
    </recommendedName>
</protein>
<proteinExistence type="predicted"/>
<dbReference type="EMBL" id="UINC01047834">
    <property type="protein sequence ID" value="SVB57595.1"/>
    <property type="molecule type" value="Genomic_DNA"/>
</dbReference>
<accession>A0A382F4I5</accession>
<evidence type="ECO:0000313" key="1">
    <source>
        <dbReference type="EMBL" id="SVB57595.1"/>
    </source>
</evidence>